<dbReference type="InterPro" id="IPR008391">
    <property type="entry name" value="AXE1_dom"/>
</dbReference>
<organism evidence="4">
    <name type="scientific">Solibacter usitatus (strain Ellin6076)</name>
    <dbReference type="NCBI Taxonomy" id="234267"/>
    <lineage>
        <taxon>Bacteria</taxon>
        <taxon>Pseudomonadati</taxon>
        <taxon>Acidobacteriota</taxon>
        <taxon>Terriglobia</taxon>
        <taxon>Bryobacterales</taxon>
        <taxon>Solibacteraceae</taxon>
        <taxon>Candidatus Solibacter</taxon>
    </lineage>
</organism>
<feature type="chain" id="PRO_5004162910" evidence="2">
    <location>
        <begin position="23"/>
        <end position="646"/>
    </location>
</feature>
<dbReference type="EMBL" id="CP000473">
    <property type="protein sequence ID" value="ABJ83974.1"/>
    <property type="molecule type" value="Genomic_DNA"/>
</dbReference>
<dbReference type="AlphaFoldDB" id="Q022X6"/>
<dbReference type="Pfam" id="PF05448">
    <property type="entry name" value="AXE1"/>
    <property type="match status" value="2"/>
</dbReference>
<accession>Q022X6</accession>
<dbReference type="Gene3D" id="3.40.50.1820">
    <property type="entry name" value="alpha/beta hydrolase"/>
    <property type="match status" value="1"/>
</dbReference>
<evidence type="ECO:0000256" key="1">
    <source>
        <dbReference type="PIRSR" id="PIRSR639069-1"/>
    </source>
</evidence>
<feature type="active site" description="Charge relay system" evidence="1">
    <location>
        <position position="611"/>
    </location>
</feature>
<feature type="active site" description="Charge relay system" evidence="1">
    <location>
        <position position="582"/>
    </location>
</feature>
<dbReference type="PANTHER" id="PTHR40111">
    <property type="entry name" value="CEPHALOSPORIN-C DEACETYLASE"/>
    <property type="match status" value="1"/>
</dbReference>
<sequence length="646" mass="69485" precursor="true">MRIHRKAIAAVWALAAVATAQVAPVTLTAPASPQQAPNSDGFIQRWLLLEPIETNGLTESAVQAAVKREYFPDQLTVVPRDGDKVMAGASQLTWHAVDTSNYNVNLYHFAHALGKPTSNVLFWAVTIVNLPREMSGVRLAIGSNAASVWWVNGQEVIGIYGDRQTVIDDGVSKRLTLKAGTNIVRAAIVNGGGATDFCARFLDSDDKPLKEFTVSLTAGGAAAARVAPRPAIEQQLTFAPYHSSDIYDVGETVGWVVTPGPAKPAYHFKWAIRRNNAVVLKEGKLDLSSGRDKIEIAGDQPEMLYVAVEPDDPKSESGYTGGNTGRNNGLYAVGAAVAPARLALSMPRPADFDAFWEGKLAAQARVPIQPVLTPVPTEVPGVELNLFVLDALGSKAHGYLAKPAREGKFPALIQLQYAGVYALNARGAAQRAAEGWLFLNVDSHDKLPSDPSGNVPRNYQAVGNTDREKSYFLNMYLRDSRVLDYLLTRPDWDGKTIVLTGGSMGGQQSLVLAGLRPEKITAVLVCVPAGADTNGDLHGRKAGYPNWPSDNPDVMKTALYFDTVNFAPHIQAPVMAGMGFIDTISPPAGVWTALNQIPGPKELLPMIESEHDNLTPQKGRACPARTKELLDVLVKGGEFHPNGIKQ</sequence>
<proteinExistence type="predicted"/>
<feature type="active site" description="Nucleophile" evidence="1">
    <location>
        <position position="503"/>
    </location>
</feature>
<dbReference type="InParanoid" id="Q022X6"/>
<dbReference type="OrthoDB" id="9770528at2"/>
<feature type="signal peptide" evidence="2">
    <location>
        <begin position="1"/>
        <end position="22"/>
    </location>
</feature>
<gene>
    <name evidence="4" type="ordered locus">Acid_2990</name>
</gene>
<dbReference type="eggNOG" id="COG3458">
    <property type="taxonomic scope" value="Bacteria"/>
</dbReference>
<evidence type="ECO:0000256" key="2">
    <source>
        <dbReference type="SAM" id="SignalP"/>
    </source>
</evidence>
<evidence type="ECO:0000259" key="3">
    <source>
        <dbReference type="Pfam" id="PF05448"/>
    </source>
</evidence>
<dbReference type="KEGG" id="sus:Acid_2990"/>
<feature type="domain" description="Acetyl xylan esterase" evidence="3">
    <location>
        <begin position="347"/>
        <end position="528"/>
    </location>
</feature>
<keyword evidence="2" id="KW-0732">Signal</keyword>
<protein>
    <submittedName>
        <fullName evidence="4">Acetyl xylan esterase</fullName>
    </submittedName>
</protein>
<dbReference type="SUPFAM" id="SSF53474">
    <property type="entry name" value="alpha/beta-Hydrolases"/>
    <property type="match status" value="1"/>
</dbReference>
<dbReference type="HOGENOM" id="CLU_423828_0_0_0"/>
<dbReference type="InterPro" id="IPR039069">
    <property type="entry name" value="CE7"/>
</dbReference>
<evidence type="ECO:0000313" key="4">
    <source>
        <dbReference type="EMBL" id="ABJ83974.1"/>
    </source>
</evidence>
<dbReference type="GO" id="GO:0005976">
    <property type="term" value="P:polysaccharide metabolic process"/>
    <property type="evidence" value="ECO:0007669"/>
    <property type="project" value="TreeGrafter"/>
</dbReference>
<dbReference type="GO" id="GO:0052689">
    <property type="term" value="F:carboxylic ester hydrolase activity"/>
    <property type="evidence" value="ECO:0007669"/>
    <property type="project" value="TreeGrafter"/>
</dbReference>
<name>Q022X6_SOLUE</name>
<dbReference type="InterPro" id="IPR029058">
    <property type="entry name" value="AB_hydrolase_fold"/>
</dbReference>
<dbReference type="STRING" id="234267.Acid_2990"/>
<reference evidence="4" key="1">
    <citation type="submission" date="2006-10" db="EMBL/GenBank/DDBJ databases">
        <title>Complete sequence of Solibacter usitatus Ellin6076.</title>
        <authorList>
            <consortium name="US DOE Joint Genome Institute"/>
            <person name="Copeland A."/>
            <person name="Lucas S."/>
            <person name="Lapidus A."/>
            <person name="Barry K."/>
            <person name="Detter J.C."/>
            <person name="Glavina del Rio T."/>
            <person name="Hammon N."/>
            <person name="Israni S."/>
            <person name="Dalin E."/>
            <person name="Tice H."/>
            <person name="Pitluck S."/>
            <person name="Thompson L.S."/>
            <person name="Brettin T."/>
            <person name="Bruce D."/>
            <person name="Han C."/>
            <person name="Tapia R."/>
            <person name="Gilna P."/>
            <person name="Schmutz J."/>
            <person name="Larimer F."/>
            <person name="Land M."/>
            <person name="Hauser L."/>
            <person name="Kyrpides N."/>
            <person name="Mikhailova N."/>
            <person name="Janssen P.H."/>
            <person name="Kuske C.R."/>
            <person name="Richardson P."/>
        </authorList>
    </citation>
    <scope>NUCLEOTIDE SEQUENCE</scope>
    <source>
        <strain evidence="4">Ellin6076</strain>
    </source>
</reference>
<feature type="domain" description="Acetyl xylan esterase" evidence="3">
    <location>
        <begin position="551"/>
        <end position="616"/>
    </location>
</feature>
<dbReference type="PANTHER" id="PTHR40111:SF1">
    <property type="entry name" value="CEPHALOSPORIN-C DEACETYLASE"/>
    <property type="match status" value="1"/>
</dbReference>
<dbReference type="ESTHER" id="solue-q022x6">
    <property type="family name" value="Acetyl-esterase_deacetylase"/>
</dbReference>